<feature type="compositionally biased region" description="Polar residues" evidence="1">
    <location>
        <begin position="40"/>
        <end position="79"/>
    </location>
</feature>
<keyword evidence="3" id="KW-1185">Reference proteome</keyword>
<dbReference type="EMBL" id="JAFREM010000004">
    <property type="protein sequence ID" value="MBO1305272.1"/>
    <property type="molecule type" value="Genomic_DNA"/>
</dbReference>
<feature type="compositionally biased region" description="Basic and acidic residues" evidence="1">
    <location>
        <begin position="121"/>
        <end position="132"/>
    </location>
</feature>
<feature type="compositionally biased region" description="Acidic residues" evidence="1">
    <location>
        <begin position="84"/>
        <end position="102"/>
    </location>
</feature>
<dbReference type="RefSeq" id="WP_207672199.1">
    <property type="nucleotide sequence ID" value="NZ_JAFREM010000004.1"/>
</dbReference>
<sequence length="1810" mass="202397">MRKLKKLGLIFLATLLVILPVVSGLTMLAEPMLAAETETVDSSESLGNKTVLPTEQIQTTEESTVSSADLEQSTNTSEQPIIEEGTDQSDVEEEPIVDESTFEEQLGTDSQSLTDADVDNENNKQGEPDSLRDTNNAFRSYIESESNGAQNVFLRNEVSSDKVEVNWKILKNDGYELDIQLNNYLPEATVNSRQIEVFIPRGVLVKRAHLENIVSGNSNIRSVEVRDMDSTVTDQVNLNFIRSAFFNPTSGTNTYSKDYVTGGTVIFNVSSSASTLEFKINLLPNFEEGTNNNRNFWTGVTDGSLTRGQPLTAKLIENATTVETLIMDDFKIPSTTSLSVVTRGPSTGTTTPGPQTLDEDLQLIMQPRLRNDSENSSSNAYYMSNVTFQAYLPYMPLDNGQYLSATLLTDKMDAWVNGTAASNNGNPLIQYSTELQTDGRVIITYSFVDISKEYLLYIHDLQLYYRLPSQPNAEGNFFSLGKDLYYTQNNLGWKFHNYKYSESENYEMVETKNVPLTDPPSNQKPLEITSGEAFSFAFLKRGNYEAISVEGTPATTLLGYAQITNKSSASGAVRASYQFDTENKWNYGVTTVQFWTVDSNYGGSLAASRNYEYNFDFTLQKRDPQGTGDTLHGTYKLIPSQQYQGVTISHDYGTDSPLLGYRNERYYYYVNREMLANGTFTGGLPEGFNYKDYYIKELAYNFEISSKEGDDYISGDGGRMKESGGQFYGYTFGGTNSKGKVKYELSSAGSTPGVTLSGENTTTIINKSKSDQDVGLFLSNTTQKRMRVLDENNVPLTQSTQRVDVGKKVTVTASAVASFYPYGATNYAPNPVFLIRTPVDLDLDVSSIHMAQDGTSLTVVTDEPVELPDGSKLYYAKPTDSDGLGYYNEDREMVGRTIDISYQMTVNIRARTEPIRYNELLFITDQKYAAFPSGSYAGYAVNDIWGIASTLGTEKAGFYFIGGIAKLATTNSGYMFNTNPPKLDFGLESEESGLSPNVREELNLKYDGVLDKEAVEFESTFTYENTKQPGQIDSDGKLIFYLPIAKEGLKPEWALDQETPEFSLSLTKELDLDPEWGTYEVGYSTDRDKRFDNRLANFVGSGNYANYMPYEQIVDTNSLDNVTMIKIVAKPKEGIIIPYGEKVTATMSLKYSSSNANDFYNRTGEKTYWTPFVLQVYTMNGTKNEFENNAPQQTVRIRYRPEFDPIPIWAYNETDYPTGEADGMNKEATVSLPSFINKFNLQIKSVEPVGVDLVTSDTIGTNLDRPVEYGNRTFGFLHGLNENAQVQLSSSPILELGGTLVKEQNQLSYQIFNTNNINKTASTKQVKIVYVSKGSDDIGFEVILEIKRRASSIKAETALMAGKSYLSFTEDGNNDTTLEDGAFTLQTNLEDNLLLTNWPEDDSKKEEVYLEFNSTSGTTPQNGLPLGDTILMKVQPANDIKEPEYYYYRKESQVGSDPETKIELVDFKKMGDSGESSLSWEDLTRHITNKASYLFIFDFANEEAQTTTTDTISLKFGFFEEYDAAPQSFVIETKRVITNDLENLNTVPYEMHDPIELNGKFGLTDVGTAVDSYNIEKYLALNLKLFKAGEGEISWPQGVLIQDIINSNTIIKPKLVDGDLQFVYPSSEITNVLRELEYKLKIFTDTQPFKPGNYTIKVNALKDYSDTHPLGGQTIGEADISFTVREPTSRGLRVQSAATDRLVYNKTSSQEATIDLKVEGIGQVIPVLEKKVLNNYVEVTWSDIIETPQPDSDNPVSTNPFVIKFKELDPTMLQTQNGEYRIVFKAYENADDTEPLYEVPWTFLIWDPPS</sequence>
<accession>A0ABS3L6N5</accession>
<evidence type="ECO:0000256" key="1">
    <source>
        <dbReference type="SAM" id="MobiDB-lite"/>
    </source>
</evidence>
<name>A0ABS3L6N5_9ENTE</name>
<protein>
    <submittedName>
        <fullName evidence="2">Uncharacterized protein</fullName>
    </submittedName>
</protein>
<comment type="caution">
    <text evidence="2">The sequence shown here is derived from an EMBL/GenBank/DDBJ whole genome shotgun (WGS) entry which is preliminary data.</text>
</comment>
<evidence type="ECO:0000313" key="2">
    <source>
        <dbReference type="EMBL" id="MBO1305272.1"/>
    </source>
</evidence>
<dbReference type="Proteomes" id="UP000664601">
    <property type="component" value="Unassembled WGS sequence"/>
</dbReference>
<gene>
    <name evidence="2" type="ORF">JZO70_03805</name>
</gene>
<feature type="region of interest" description="Disordered" evidence="1">
    <location>
        <begin position="38"/>
        <end position="134"/>
    </location>
</feature>
<organism evidence="2 3">
    <name type="scientific">Candidatus Enterococcus moelleringii</name>
    <dbReference type="NCBI Taxonomy" id="2815325"/>
    <lineage>
        <taxon>Bacteria</taxon>
        <taxon>Bacillati</taxon>
        <taxon>Bacillota</taxon>
        <taxon>Bacilli</taxon>
        <taxon>Lactobacillales</taxon>
        <taxon>Enterococcaceae</taxon>
        <taxon>Enterococcus</taxon>
    </lineage>
</organism>
<reference evidence="2 3" key="1">
    <citation type="submission" date="2021-03" db="EMBL/GenBank/DDBJ databases">
        <title>Enterococcal diversity collection.</title>
        <authorList>
            <person name="Gilmore M.S."/>
            <person name="Schwartzman J."/>
            <person name="Van Tyne D."/>
            <person name="Martin M."/>
            <person name="Earl A.M."/>
            <person name="Manson A.L."/>
            <person name="Straub T."/>
            <person name="Salamzade R."/>
            <person name="Saavedra J."/>
            <person name="Lebreton F."/>
            <person name="Prichula J."/>
            <person name="Schaufler K."/>
            <person name="Gaca A."/>
            <person name="Sgardioli B."/>
            <person name="Wagenaar J."/>
            <person name="Strong T."/>
        </authorList>
    </citation>
    <scope>NUCLEOTIDE SEQUENCE [LARGE SCALE GENOMIC DNA]</scope>
    <source>
        <strain evidence="2 3">669A</strain>
    </source>
</reference>
<evidence type="ECO:0000313" key="3">
    <source>
        <dbReference type="Proteomes" id="UP000664601"/>
    </source>
</evidence>
<proteinExistence type="predicted"/>